<evidence type="ECO:0000313" key="9">
    <source>
        <dbReference type="Proteomes" id="UP000310314"/>
    </source>
</evidence>
<dbReference type="OrthoDB" id="653598at2"/>
<dbReference type="InterPro" id="IPR033985">
    <property type="entry name" value="SusD-like_N"/>
</dbReference>
<dbReference type="Proteomes" id="UP000310314">
    <property type="component" value="Unassembled WGS sequence"/>
</dbReference>
<comment type="subcellular location">
    <subcellularLocation>
        <location evidence="1">Cell outer membrane</location>
    </subcellularLocation>
</comment>
<dbReference type="SMART" id="SM00028">
    <property type="entry name" value="TPR"/>
    <property type="match status" value="1"/>
</dbReference>
<dbReference type="InterPro" id="IPR012944">
    <property type="entry name" value="SusD_RagB_dom"/>
</dbReference>
<accession>A0A5S3PN64</accession>
<comment type="similarity">
    <text evidence="2">Belongs to the SusD family.</text>
</comment>
<evidence type="ECO:0000256" key="5">
    <source>
        <dbReference type="ARBA" id="ARBA00023237"/>
    </source>
</evidence>
<organism evidence="8 9">
    <name type="scientific">Maribacter algarum</name>
    <name type="common">ex Zhang et al. 2020</name>
    <dbReference type="NCBI Taxonomy" id="2578118"/>
    <lineage>
        <taxon>Bacteria</taxon>
        <taxon>Pseudomonadati</taxon>
        <taxon>Bacteroidota</taxon>
        <taxon>Flavobacteriia</taxon>
        <taxon>Flavobacteriales</taxon>
        <taxon>Flavobacteriaceae</taxon>
        <taxon>Maribacter</taxon>
    </lineage>
</organism>
<dbReference type="InterPro" id="IPR011990">
    <property type="entry name" value="TPR-like_helical_dom_sf"/>
</dbReference>
<keyword evidence="9" id="KW-1185">Reference proteome</keyword>
<comment type="caution">
    <text evidence="8">The sequence shown here is derived from an EMBL/GenBank/DDBJ whole genome shotgun (WGS) entry which is preliminary data.</text>
</comment>
<evidence type="ECO:0000313" key="8">
    <source>
        <dbReference type="EMBL" id="TMM55801.1"/>
    </source>
</evidence>
<evidence type="ECO:0000256" key="3">
    <source>
        <dbReference type="ARBA" id="ARBA00022729"/>
    </source>
</evidence>
<gene>
    <name evidence="8" type="ORF">FEE95_14180</name>
</gene>
<evidence type="ECO:0000259" key="7">
    <source>
        <dbReference type="Pfam" id="PF14322"/>
    </source>
</evidence>
<reference evidence="8 9" key="1">
    <citation type="submission" date="2019-05" db="EMBL/GenBank/DDBJ databases">
        <authorList>
            <person name="Zhang J.-Y."/>
            <person name="Feg X."/>
            <person name="Du Z.-J."/>
        </authorList>
    </citation>
    <scope>NUCLEOTIDE SEQUENCE [LARGE SCALE GENOMIC DNA]</scope>
    <source>
        <strain evidence="8 9">RZ26</strain>
    </source>
</reference>
<evidence type="ECO:0000256" key="1">
    <source>
        <dbReference type="ARBA" id="ARBA00004442"/>
    </source>
</evidence>
<dbReference type="InterPro" id="IPR019734">
    <property type="entry name" value="TPR_rpt"/>
</dbReference>
<dbReference type="Pfam" id="PF07980">
    <property type="entry name" value="SusD_RagB"/>
    <property type="match status" value="1"/>
</dbReference>
<keyword evidence="4" id="KW-0472">Membrane</keyword>
<evidence type="ECO:0000256" key="2">
    <source>
        <dbReference type="ARBA" id="ARBA00006275"/>
    </source>
</evidence>
<keyword evidence="3" id="KW-0732">Signal</keyword>
<sequence>MKSMTKYFGAILGVILMLCYGCTRENYLDFQPRGIVIPSKIEDFRSLLDQVDVNLNSRDFSLSTGFGRHHGQTVYMSDNQFIDDDIFVAFGTDAFITRIYLFEETVFNSQEDDADWSLYYSQIYAANVVLEGLESVVDGTAEEIAELRAEARLHRAFAYFNLVNIYGLHYNPATADQDLGVPIRQGTLLEGVDLTRASVQEVYDYLLNDILESIDDLRDVQEANLTFRPSKAGAYGLLAKVYLFQGQYEGALEACNQGLALKNNIRDSNDDRESSFVPGLISFPNIPDDEQLVWFKQVRFQDIFPTDELLDLYEPNDLRLKWFTQATEFFGSLDSDQLYYGAADDTGNYYMGINTTDLYLIRAECHARLGNTTLSNTDLNTLRINRFPTGAYNPISISNDDDLLQFVKDERRREMVGSVERTFDIKRYNLFDDDNIDVTHTLNGRTETLRANSLNWAFPIATRYIQQNPELEQNPRD</sequence>
<dbReference type="EMBL" id="VATY01000003">
    <property type="protein sequence ID" value="TMM55801.1"/>
    <property type="molecule type" value="Genomic_DNA"/>
</dbReference>
<evidence type="ECO:0000259" key="6">
    <source>
        <dbReference type="Pfam" id="PF07980"/>
    </source>
</evidence>
<keyword evidence="5" id="KW-0998">Cell outer membrane</keyword>
<dbReference type="AlphaFoldDB" id="A0A5S3PN64"/>
<proteinExistence type="inferred from homology"/>
<protein>
    <submittedName>
        <fullName evidence="8">RagB/SusD family nutrient uptake outer membrane protein</fullName>
    </submittedName>
</protein>
<dbReference type="Pfam" id="PF14322">
    <property type="entry name" value="SusD-like_3"/>
    <property type="match status" value="1"/>
</dbReference>
<feature type="domain" description="SusD-like N-terminal" evidence="7">
    <location>
        <begin position="27"/>
        <end position="243"/>
    </location>
</feature>
<name>A0A5S3PN64_9FLAO</name>
<dbReference type="Gene3D" id="1.25.40.390">
    <property type="match status" value="1"/>
</dbReference>
<dbReference type="GO" id="GO:0009279">
    <property type="term" value="C:cell outer membrane"/>
    <property type="evidence" value="ECO:0007669"/>
    <property type="project" value="UniProtKB-SubCell"/>
</dbReference>
<evidence type="ECO:0000256" key="4">
    <source>
        <dbReference type="ARBA" id="ARBA00023136"/>
    </source>
</evidence>
<feature type="domain" description="RagB/SusD" evidence="6">
    <location>
        <begin position="355"/>
        <end position="475"/>
    </location>
</feature>
<dbReference type="SUPFAM" id="SSF48452">
    <property type="entry name" value="TPR-like"/>
    <property type="match status" value="1"/>
</dbReference>